<dbReference type="PROSITE" id="PS51819">
    <property type="entry name" value="VOC"/>
    <property type="match status" value="1"/>
</dbReference>
<dbReference type="InterPro" id="IPR037523">
    <property type="entry name" value="VOC_core"/>
</dbReference>
<evidence type="ECO:0000259" key="1">
    <source>
        <dbReference type="PROSITE" id="PS51819"/>
    </source>
</evidence>
<dbReference type="RefSeq" id="WP_216683212.1">
    <property type="nucleotide sequence ID" value="NZ_JAHLZN010000001.1"/>
</dbReference>
<name>A0ABS6GVA7_MAMLE</name>
<dbReference type="PANTHER" id="PTHR43279">
    <property type="entry name" value="CATECHOL-2,3-DIOXYGENASE"/>
    <property type="match status" value="1"/>
</dbReference>
<protein>
    <submittedName>
        <fullName evidence="2">VOC family protein</fullName>
    </submittedName>
</protein>
<dbReference type="EMBL" id="JAHLZN010000001">
    <property type="protein sequence ID" value="MBU6112567.1"/>
    <property type="molecule type" value="Genomic_DNA"/>
</dbReference>
<dbReference type="Proteomes" id="UP000770161">
    <property type="component" value="Unassembled WGS sequence"/>
</dbReference>
<evidence type="ECO:0000313" key="3">
    <source>
        <dbReference type="Proteomes" id="UP000770161"/>
    </source>
</evidence>
<proteinExistence type="predicted"/>
<dbReference type="InterPro" id="IPR004360">
    <property type="entry name" value="Glyas_Fos-R_dOase_dom"/>
</dbReference>
<dbReference type="Pfam" id="PF00903">
    <property type="entry name" value="Glyoxalase"/>
    <property type="match status" value="1"/>
</dbReference>
<evidence type="ECO:0000313" key="2">
    <source>
        <dbReference type="EMBL" id="MBU6112567.1"/>
    </source>
</evidence>
<organism evidence="2 3">
    <name type="scientific">Mammaliicoccus lentus</name>
    <name type="common">Staphylococcus lentus</name>
    <dbReference type="NCBI Taxonomy" id="42858"/>
    <lineage>
        <taxon>Bacteria</taxon>
        <taxon>Bacillati</taxon>
        <taxon>Bacillota</taxon>
        <taxon>Bacilli</taxon>
        <taxon>Bacillales</taxon>
        <taxon>Staphylococcaceae</taxon>
        <taxon>Mammaliicoccus</taxon>
    </lineage>
</organism>
<dbReference type="PANTHER" id="PTHR43279:SF1">
    <property type="entry name" value="CATECHOL-2,3-DIOXYGENASE"/>
    <property type="match status" value="1"/>
</dbReference>
<keyword evidence="3" id="KW-1185">Reference proteome</keyword>
<gene>
    <name evidence="2" type="ORF">KQ656_01290</name>
</gene>
<reference evidence="2 3" key="1">
    <citation type="submission" date="2021-06" db="EMBL/GenBank/DDBJ databases">
        <title>Staphylococcus lentus K169 genome sequencing.</title>
        <authorList>
            <person name="Sundareshan S."/>
            <person name="Akhila D.S."/>
            <person name="Prachi D."/>
            <person name="Sivakumar R."/>
            <person name="Rajendhran J."/>
            <person name="Isloor S."/>
            <person name="Hegde N.R."/>
        </authorList>
    </citation>
    <scope>NUCLEOTIDE SEQUENCE [LARGE SCALE GENOMIC DNA]</scope>
    <source>
        <strain evidence="2 3">K169</strain>
    </source>
</reference>
<feature type="domain" description="VOC" evidence="1">
    <location>
        <begin position="10"/>
        <end position="126"/>
    </location>
</feature>
<comment type="caution">
    <text evidence="2">The sequence shown here is derived from an EMBL/GenBank/DDBJ whole genome shotgun (WGS) entry which is preliminary data.</text>
</comment>
<sequence length="269" mass="30295">MNFHDKTAIQVTNITINVKDLSDMIDFYTNILGLTVASENKDIAILKVGSNGHTITLNELKEGRHPSMKESGLFHVALLLPTIEDLADFLFHISKFNIPVGGGDHLVSEAIYLSDPEGNGIEVYYDKPLTDWVWENNKVKMDTLQVDFNDLINKRTKKGWQQMPSDSKIGHLHLKTSNLELSQQFYINELGLEHISDFPQALFMSTNDYHHHIAVNTWQSNTVRISNASSYGLMHIDIYNPSSNKEETVTVDGIDITLHNNESIVAGES</sequence>
<accession>A0ABS6GVA7</accession>